<dbReference type="Gene3D" id="3.90.190.10">
    <property type="entry name" value="Protein tyrosine phosphatase superfamily"/>
    <property type="match status" value="1"/>
</dbReference>
<keyword evidence="4" id="KW-0443">Lipid metabolism</keyword>
<keyword evidence="10" id="KW-1185">Reference proteome</keyword>
<dbReference type="InterPro" id="IPR016130">
    <property type="entry name" value="Tyr_Pase_AS"/>
</dbReference>
<feature type="compositionally biased region" description="Low complexity" evidence="5">
    <location>
        <begin position="67"/>
        <end position="89"/>
    </location>
</feature>
<feature type="region of interest" description="Disordered" evidence="5">
    <location>
        <begin position="105"/>
        <end position="131"/>
    </location>
</feature>
<dbReference type="CDD" id="cd14509">
    <property type="entry name" value="PTP_PTEN"/>
    <property type="match status" value="1"/>
</dbReference>
<feature type="domain" description="Tyrosine specific protein phosphatases" evidence="6">
    <location>
        <begin position="313"/>
        <end position="352"/>
    </location>
</feature>
<dbReference type="Pfam" id="PF22918">
    <property type="entry name" value="PTEN2_C2"/>
    <property type="match status" value="1"/>
</dbReference>
<gene>
    <name evidence="9" type="ORF">CSSPTR1EN2_LOCUS6871</name>
</gene>
<feature type="domain" description="C2 tensin-type" evidence="8">
    <location>
        <begin position="385"/>
        <end position="512"/>
    </location>
</feature>
<dbReference type="InterPro" id="IPR014020">
    <property type="entry name" value="Tensin_C2-dom"/>
</dbReference>
<dbReference type="SUPFAM" id="SSF52799">
    <property type="entry name" value="(Phosphotyrosine protein) phosphatases II"/>
    <property type="match status" value="1"/>
</dbReference>
<dbReference type="EMBL" id="OZ019906">
    <property type="protein sequence ID" value="CAK9203408.1"/>
    <property type="molecule type" value="Genomic_DNA"/>
</dbReference>
<protein>
    <submittedName>
        <fullName evidence="9">Uncharacterized protein</fullName>
    </submittedName>
</protein>
<evidence type="ECO:0000259" key="6">
    <source>
        <dbReference type="PROSITE" id="PS50056"/>
    </source>
</evidence>
<dbReference type="PROSITE" id="PS50056">
    <property type="entry name" value="TYR_PHOSPHATASE_2"/>
    <property type="match status" value="1"/>
</dbReference>
<dbReference type="PROSITE" id="PS51181">
    <property type="entry name" value="PPASE_TENSIN"/>
    <property type="match status" value="1"/>
</dbReference>
<evidence type="ECO:0000259" key="7">
    <source>
        <dbReference type="PROSITE" id="PS51181"/>
    </source>
</evidence>
<dbReference type="PANTHER" id="PTHR12305:SF96">
    <property type="entry name" value="PHOSPHATIDYLINOSITOL 3,4,5-TRISPHOSPHATE 3-PHOSPHATASE AND PROTEIN-TYROSINE-PHOSPHATASE PTEN2A"/>
    <property type="match status" value="1"/>
</dbReference>
<dbReference type="Pfam" id="PF22785">
    <property type="entry name" value="Tc-R-P"/>
    <property type="match status" value="1"/>
</dbReference>
<feature type="compositionally biased region" description="Polar residues" evidence="5">
    <location>
        <begin position="54"/>
        <end position="66"/>
    </location>
</feature>
<dbReference type="InterPro" id="IPR029021">
    <property type="entry name" value="Prot-tyrosine_phosphatase-like"/>
</dbReference>
<dbReference type="InterPro" id="IPR051281">
    <property type="entry name" value="Dual-spec_lipid-protein_phosph"/>
</dbReference>
<feature type="region of interest" description="Disordered" evidence="5">
    <location>
        <begin position="573"/>
        <end position="630"/>
    </location>
</feature>
<feature type="compositionally biased region" description="Polar residues" evidence="5">
    <location>
        <begin position="120"/>
        <end position="131"/>
    </location>
</feature>
<organism evidence="9 10">
    <name type="scientific">Sphagnum troendelagicum</name>
    <dbReference type="NCBI Taxonomy" id="128251"/>
    <lineage>
        <taxon>Eukaryota</taxon>
        <taxon>Viridiplantae</taxon>
        <taxon>Streptophyta</taxon>
        <taxon>Embryophyta</taxon>
        <taxon>Bryophyta</taxon>
        <taxon>Sphagnophytina</taxon>
        <taxon>Sphagnopsida</taxon>
        <taxon>Sphagnales</taxon>
        <taxon>Sphagnaceae</taxon>
        <taxon>Sphagnum</taxon>
    </lineage>
</organism>
<feature type="compositionally biased region" description="Basic and acidic residues" evidence="5">
    <location>
        <begin position="573"/>
        <end position="592"/>
    </location>
</feature>
<dbReference type="PROSITE" id="PS51182">
    <property type="entry name" value="C2_TENSIN"/>
    <property type="match status" value="1"/>
</dbReference>
<feature type="domain" description="Phosphatase tensin-type" evidence="7">
    <location>
        <begin position="199"/>
        <end position="378"/>
    </location>
</feature>
<evidence type="ECO:0000256" key="1">
    <source>
        <dbReference type="ARBA" id="ARBA00007881"/>
    </source>
</evidence>
<dbReference type="SMART" id="SM01326">
    <property type="entry name" value="PTEN_C2"/>
    <property type="match status" value="1"/>
</dbReference>
<feature type="compositionally biased region" description="Polar residues" evidence="5">
    <location>
        <begin position="604"/>
        <end position="615"/>
    </location>
</feature>
<feature type="region of interest" description="Disordered" evidence="5">
    <location>
        <begin position="1"/>
        <end position="91"/>
    </location>
</feature>
<proteinExistence type="inferred from homology"/>
<feature type="compositionally biased region" description="Polar residues" evidence="5">
    <location>
        <begin position="528"/>
        <end position="548"/>
    </location>
</feature>
<feature type="region of interest" description="Disordered" evidence="5">
    <location>
        <begin position="523"/>
        <end position="548"/>
    </location>
</feature>
<name>A0ABP0TRS6_9BRYO</name>
<keyword evidence="3" id="KW-0904">Protein phosphatase</keyword>
<dbReference type="InterPro" id="IPR029023">
    <property type="entry name" value="Tensin_phosphatase"/>
</dbReference>
<evidence type="ECO:0000256" key="3">
    <source>
        <dbReference type="ARBA" id="ARBA00022912"/>
    </source>
</evidence>
<accession>A0ABP0TRS6</accession>
<comment type="similarity">
    <text evidence="1">Belongs to the PTEN phosphatase protein family.</text>
</comment>
<evidence type="ECO:0000256" key="5">
    <source>
        <dbReference type="SAM" id="MobiDB-lite"/>
    </source>
</evidence>
<evidence type="ECO:0000256" key="2">
    <source>
        <dbReference type="ARBA" id="ARBA00022801"/>
    </source>
</evidence>
<dbReference type="InterPro" id="IPR055183">
    <property type="entry name" value="PTEN2A/B_C2"/>
</dbReference>
<keyword evidence="2" id="KW-0378">Hydrolase</keyword>
<evidence type="ECO:0000259" key="8">
    <source>
        <dbReference type="PROSITE" id="PS51182"/>
    </source>
</evidence>
<evidence type="ECO:0000313" key="10">
    <source>
        <dbReference type="Proteomes" id="UP001497512"/>
    </source>
</evidence>
<sequence>MVGSAVAEAESVPDILPASSSDGPLHQIVGSGAAAEAPSVPDILPASSDGPLLTRSSSNVLTKDQQSSGWSSLFSNSRSSSSLGEGSEGLAKKLSPVSSLSQWARGLRMPSSSSQESSSGTETPTKASSPFSLVASGFGKRIPAKIPLVEAPDESSSSNIMVQEGNALGAFTKGFLDSSKNAVKAVQLKARHLVSQNKRRYQEGGFDLDLAYITENIIAMGFPAGDISSGLFGYVEGFYRNHMEEVIKFLETQHTGKYKVYNLCSERLYDASLLEGKVACFPFDDHNCPPLQLVAAFCQSAYSWLKEDLQNVVVVHCKAGMARTGLMITSLLLYLKFFPTAEESINYYNQKRCVDGKGLVLPSQLRYVKYFERVLREFNGKTPVGRKCILRGIRLHKCPYWIRPAITISDHNGVLFSSKKHHRTKDLLTEDIWFSAPRKGVVVFALPGERCVADLNGDFKVHFNDRHGDFYCWLNTNMMETRQILPISELDGFEKRRLPSPGFQVEVVILDHDAPIPIKKVAEGAAAQSGTTGSEAPAPSTSHEWTDSEATATLNTAAIRKLGVDNTSTGVEEWAKESEEGEGTTHAEKEESYYGSAEKITGLQPGSSSHQTNETLSRHDKSPRNNAAVAPSDFKAIAAASAADASVFTFGEDDEDYDSGEELQ</sequence>
<dbReference type="PROSITE" id="PS00383">
    <property type="entry name" value="TYR_PHOSPHATASE_1"/>
    <property type="match status" value="1"/>
</dbReference>
<dbReference type="InterPro" id="IPR045101">
    <property type="entry name" value="PTP_PTEN"/>
</dbReference>
<dbReference type="PANTHER" id="PTHR12305">
    <property type="entry name" value="PHOSPHATASE WITH HOMOLOGY TO TENSIN"/>
    <property type="match status" value="1"/>
</dbReference>
<reference evidence="9" key="1">
    <citation type="submission" date="2024-02" db="EMBL/GenBank/DDBJ databases">
        <authorList>
            <consortium name="ELIXIR-Norway"/>
            <consortium name="Elixir Norway"/>
        </authorList>
    </citation>
    <scope>NUCLEOTIDE SEQUENCE</scope>
</reference>
<evidence type="ECO:0000313" key="9">
    <source>
        <dbReference type="EMBL" id="CAK9203408.1"/>
    </source>
</evidence>
<dbReference type="Proteomes" id="UP001497512">
    <property type="component" value="Chromosome 14"/>
</dbReference>
<dbReference type="InterPro" id="IPR000387">
    <property type="entry name" value="Tyr_Pase_dom"/>
</dbReference>
<evidence type="ECO:0000256" key="4">
    <source>
        <dbReference type="ARBA" id="ARBA00023098"/>
    </source>
</evidence>